<protein>
    <recommendedName>
        <fullName evidence="7">Alcohol dehydrogenase-like N-terminal domain-containing protein</fullName>
    </recommendedName>
</protein>
<dbReference type="Pfam" id="PF08240">
    <property type="entry name" value="ADH_N"/>
    <property type="match status" value="1"/>
</dbReference>
<dbReference type="AlphaFoldDB" id="A0A1L9R6K8"/>
<dbReference type="Gene3D" id="3.90.180.10">
    <property type="entry name" value="Medium-chain alcohol dehydrogenases, catalytic domain"/>
    <property type="match status" value="1"/>
</dbReference>
<dbReference type="GO" id="GO:0005737">
    <property type="term" value="C:cytoplasm"/>
    <property type="evidence" value="ECO:0007669"/>
    <property type="project" value="TreeGrafter"/>
</dbReference>
<dbReference type="PANTHER" id="PTHR42940">
    <property type="entry name" value="ALCOHOL DEHYDROGENASE 1-RELATED"/>
    <property type="match status" value="1"/>
</dbReference>
<dbReference type="GeneID" id="63745741"/>
<accession>A0A1L9R6K8</accession>
<evidence type="ECO:0000256" key="5">
    <source>
        <dbReference type="ARBA" id="ARBA00023002"/>
    </source>
</evidence>
<keyword evidence="5" id="KW-0560">Oxidoreductase</keyword>
<dbReference type="InterPro" id="IPR011032">
    <property type="entry name" value="GroES-like_sf"/>
</dbReference>
<keyword evidence="9" id="KW-1185">Reference proteome</keyword>
<dbReference type="Gene3D" id="3.40.50.720">
    <property type="entry name" value="NAD(P)-binding Rossmann-like Domain"/>
    <property type="match status" value="1"/>
</dbReference>
<evidence type="ECO:0000256" key="2">
    <source>
        <dbReference type="ARBA" id="ARBA00008072"/>
    </source>
</evidence>
<dbReference type="RefSeq" id="XP_040684223.1">
    <property type="nucleotide sequence ID" value="XM_040829893.1"/>
</dbReference>
<sequence length="371" mass="39868">MSEIPSTQRAIVTPEMGNDLNMTIQTIPVQEPTPGEVVIRILYTGICRSDASFSVGPNPGYPRYNHIAGHEGIGHVVKAHDPSLLGRLYGIRYLGSSCGFCTYCLRDLPTSCPFQLNTPKQIPGTFREYATVPISCLVPLPYGILCGSVEPALYATALCSGSTALKSLRAARLSPGDVVIVVGGAGAIGHLTGMIAKQVLRSSVIGVDLEEKVSGLITQDHQEYCDIFLGAPETHEGAAWNRFHSMLLRACSQLRGDHGAVRAAEAVVVTSSSFSSFQRLDEYVCDGGSIVCAGVPKGLNMISLPLSSVVERGLHLTGNLMGSHREALEVVEYIRTGQIKPRITRIALEDVPEQMQRMVDCQTVGKLVVCM</sequence>
<dbReference type="PANTHER" id="PTHR42940:SF3">
    <property type="entry name" value="ALCOHOL DEHYDROGENASE 1-RELATED"/>
    <property type="match status" value="1"/>
</dbReference>
<keyword evidence="3" id="KW-0479">Metal-binding</keyword>
<dbReference type="VEuPathDB" id="FungiDB:ASPWEDRAFT_164811"/>
<dbReference type="SUPFAM" id="SSF51735">
    <property type="entry name" value="NAD(P)-binding Rossmann-fold domains"/>
    <property type="match status" value="1"/>
</dbReference>
<feature type="domain" description="Alcohol dehydrogenase-like N-terminal" evidence="7">
    <location>
        <begin position="34"/>
        <end position="141"/>
    </location>
</feature>
<dbReference type="OrthoDB" id="1879366at2759"/>
<evidence type="ECO:0000256" key="4">
    <source>
        <dbReference type="ARBA" id="ARBA00022833"/>
    </source>
</evidence>
<dbReference type="SUPFAM" id="SSF50129">
    <property type="entry name" value="GroES-like"/>
    <property type="match status" value="1"/>
</dbReference>
<name>A0A1L9R6K8_ASPWE</name>
<evidence type="ECO:0000256" key="1">
    <source>
        <dbReference type="ARBA" id="ARBA00001947"/>
    </source>
</evidence>
<evidence type="ECO:0000259" key="7">
    <source>
        <dbReference type="Pfam" id="PF08240"/>
    </source>
</evidence>
<evidence type="ECO:0000313" key="8">
    <source>
        <dbReference type="EMBL" id="OJJ30546.1"/>
    </source>
</evidence>
<dbReference type="InterPro" id="IPR036291">
    <property type="entry name" value="NAD(P)-bd_dom_sf"/>
</dbReference>
<keyword evidence="6" id="KW-0520">NAD</keyword>
<reference evidence="9" key="1">
    <citation type="journal article" date="2017" name="Genome Biol.">
        <title>Comparative genomics reveals high biological diversity and specific adaptations in the industrially and medically important fungal genus Aspergillus.</title>
        <authorList>
            <person name="de Vries R.P."/>
            <person name="Riley R."/>
            <person name="Wiebenga A."/>
            <person name="Aguilar-Osorio G."/>
            <person name="Amillis S."/>
            <person name="Uchima C.A."/>
            <person name="Anderluh G."/>
            <person name="Asadollahi M."/>
            <person name="Askin M."/>
            <person name="Barry K."/>
            <person name="Battaglia E."/>
            <person name="Bayram O."/>
            <person name="Benocci T."/>
            <person name="Braus-Stromeyer S.A."/>
            <person name="Caldana C."/>
            <person name="Canovas D."/>
            <person name="Cerqueira G.C."/>
            <person name="Chen F."/>
            <person name="Chen W."/>
            <person name="Choi C."/>
            <person name="Clum A."/>
            <person name="Dos Santos R.A."/>
            <person name="Damasio A.R."/>
            <person name="Diallinas G."/>
            <person name="Emri T."/>
            <person name="Fekete E."/>
            <person name="Flipphi M."/>
            <person name="Freyberg S."/>
            <person name="Gallo A."/>
            <person name="Gournas C."/>
            <person name="Habgood R."/>
            <person name="Hainaut M."/>
            <person name="Harispe M.L."/>
            <person name="Henrissat B."/>
            <person name="Hilden K.S."/>
            <person name="Hope R."/>
            <person name="Hossain A."/>
            <person name="Karabika E."/>
            <person name="Karaffa L."/>
            <person name="Karanyi Z."/>
            <person name="Krasevec N."/>
            <person name="Kuo A."/>
            <person name="Kusch H."/>
            <person name="LaButti K."/>
            <person name="Lagendijk E.L."/>
            <person name="Lapidus A."/>
            <person name="Levasseur A."/>
            <person name="Lindquist E."/>
            <person name="Lipzen A."/>
            <person name="Logrieco A.F."/>
            <person name="MacCabe A."/>
            <person name="Maekelae M.R."/>
            <person name="Malavazi I."/>
            <person name="Melin P."/>
            <person name="Meyer V."/>
            <person name="Mielnichuk N."/>
            <person name="Miskei M."/>
            <person name="Molnar A.P."/>
            <person name="Mule G."/>
            <person name="Ngan C.Y."/>
            <person name="Orejas M."/>
            <person name="Orosz E."/>
            <person name="Ouedraogo J.P."/>
            <person name="Overkamp K.M."/>
            <person name="Park H.-S."/>
            <person name="Perrone G."/>
            <person name="Piumi F."/>
            <person name="Punt P.J."/>
            <person name="Ram A.F."/>
            <person name="Ramon A."/>
            <person name="Rauscher S."/>
            <person name="Record E."/>
            <person name="Riano-Pachon D.M."/>
            <person name="Robert V."/>
            <person name="Roehrig J."/>
            <person name="Ruller R."/>
            <person name="Salamov A."/>
            <person name="Salih N.S."/>
            <person name="Samson R.A."/>
            <person name="Sandor E."/>
            <person name="Sanguinetti M."/>
            <person name="Schuetze T."/>
            <person name="Sepcic K."/>
            <person name="Shelest E."/>
            <person name="Sherlock G."/>
            <person name="Sophianopoulou V."/>
            <person name="Squina F.M."/>
            <person name="Sun H."/>
            <person name="Susca A."/>
            <person name="Todd R.B."/>
            <person name="Tsang A."/>
            <person name="Unkles S.E."/>
            <person name="van de Wiele N."/>
            <person name="van Rossen-Uffink D."/>
            <person name="Oliveira J.V."/>
            <person name="Vesth T.C."/>
            <person name="Visser J."/>
            <person name="Yu J.-H."/>
            <person name="Zhou M."/>
            <person name="Andersen M.R."/>
            <person name="Archer D.B."/>
            <person name="Baker S.E."/>
            <person name="Benoit I."/>
            <person name="Brakhage A.A."/>
            <person name="Braus G.H."/>
            <person name="Fischer R."/>
            <person name="Frisvad J.C."/>
            <person name="Goldman G.H."/>
            <person name="Houbraken J."/>
            <person name="Oakley B."/>
            <person name="Pocsi I."/>
            <person name="Scazzocchio C."/>
            <person name="Seiboth B."/>
            <person name="vanKuyk P.A."/>
            <person name="Wortman J."/>
            <person name="Dyer P.S."/>
            <person name="Grigoriev I.V."/>
        </authorList>
    </citation>
    <scope>NUCLEOTIDE SEQUENCE [LARGE SCALE GENOMIC DNA]</scope>
    <source>
        <strain evidence="9">DTO 134E9</strain>
    </source>
</reference>
<evidence type="ECO:0000256" key="3">
    <source>
        <dbReference type="ARBA" id="ARBA00022723"/>
    </source>
</evidence>
<gene>
    <name evidence="8" type="ORF">ASPWEDRAFT_164811</name>
</gene>
<organism evidence="8 9">
    <name type="scientific">Aspergillus wentii DTO 134E9</name>
    <dbReference type="NCBI Taxonomy" id="1073089"/>
    <lineage>
        <taxon>Eukaryota</taxon>
        <taxon>Fungi</taxon>
        <taxon>Dikarya</taxon>
        <taxon>Ascomycota</taxon>
        <taxon>Pezizomycotina</taxon>
        <taxon>Eurotiomycetes</taxon>
        <taxon>Eurotiomycetidae</taxon>
        <taxon>Eurotiales</taxon>
        <taxon>Aspergillaceae</taxon>
        <taxon>Aspergillus</taxon>
        <taxon>Aspergillus subgen. Cremei</taxon>
    </lineage>
</organism>
<dbReference type="STRING" id="1073089.A0A1L9R6K8"/>
<dbReference type="InterPro" id="IPR013154">
    <property type="entry name" value="ADH-like_N"/>
</dbReference>
<dbReference type="GO" id="GO:0004022">
    <property type="term" value="F:alcohol dehydrogenase (NAD+) activity"/>
    <property type="evidence" value="ECO:0007669"/>
    <property type="project" value="TreeGrafter"/>
</dbReference>
<comment type="similarity">
    <text evidence="2">Belongs to the zinc-containing alcohol dehydrogenase family.</text>
</comment>
<dbReference type="EMBL" id="KV878217">
    <property type="protein sequence ID" value="OJJ30546.1"/>
    <property type="molecule type" value="Genomic_DNA"/>
</dbReference>
<dbReference type="Proteomes" id="UP000184383">
    <property type="component" value="Unassembled WGS sequence"/>
</dbReference>
<proteinExistence type="inferred from homology"/>
<evidence type="ECO:0000256" key="6">
    <source>
        <dbReference type="ARBA" id="ARBA00023027"/>
    </source>
</evidence>
<dbReference type="GO" id="GO:0046872">
    <property type="term" value="F:metal ion binding"/>
    <property type="evidence" value="ECO:0007669"/>
    <property type="project" value="UniProtKB-KW"/>
</dbReference>
<evidence type="ECO:0000313" key="9">
    <source>
        <dbReference type="Proteomes" id="UP000184383"/>
    </source>
</evidence>
<comment type="cofactor">
    <cofactor evidence="1">
        <name>Zn(2+)</name>
        <dbReference type="ChEBI" id="CHEBI:29105"/>
    </cofactor>
</comment>
<keyword evidence="4" id="KW-0862">Zinc</keyword>